<feature type="compositionally biased region" description="Basic and acidic residues" evidence="2">
    <location>
        <begin position="239"/>
        <end position="252"/>
    </location>
</feature>
<dbReference type="Proteomes" id="UP001295444">
    <property type="component" value="Chromosome 01"/>
</dbReference>
<accession>A0AAD1R6P6</accession>
<reference evidence="3" key="1">
    <citation type="submission" date="2022-03" db="EMBL/GenBank/DDBJ databases">
        <authorList>
            <person name="Alioto T."/>
            <person name="Alioto T."/>
            <person name="Gomez Garrido J."/>
        </authorList>
    </citation>
    <scope>NUCLEOTIDE SEQUENCE</scope>
</reference>
<feature type="compositionally biased region" description="Polar residues" evidence="2">
    <location>
        <begin position="137"/>
        <end position="152"/>
    </location>
</feature>
<sequence>MHLIIKRRKENLKELDKEINKCQDILLNSTNEEQFENITSHIERNLDKLEVEVIGVKKNKYLRDVQDYELKQVRSFSKYAQKYQVPQQASSMGLRQNYPLEENNEEHINKTYKENYDQFKYPRRFFHNETREKWRPRSNNTRDNYNHTNIGRNSEGERNYRNRKDFQNYREQRPYRQYQSNQERIPTHNRYETLSDYREEEVFRQLKTKDRHKLDQEQNISINSRKRRASDIEEQGEESEYRSKRRDLNLRN</sequence>
<feature type="region of interest" description="Disordered" evidence="2">
    <location>
        <begin position="208"/>
        <end position="252"/>
    </location>
</feature>
<organism evidence="3 4">
    <name type="scientific">Pelobates cultripes</name>
    <name type="common">Western spadefoot toad</name>
    <dbReference type="NCBI Taxonomy" id="61616"/>
    <lineage>
        <taxon>Eukaryota</taxon>
        <taxon>Metazoa</taxon>
        <taxon>Chordata</taxon>
        <taxon>Craniata</taxon>
        <taxon>Vertebrata</taxon>
        <taxon>Euteleostomi</taxon>
        <taxon>Amphibia</taxon>
        <taxon>Batrachia</taxon>
        <taxon>Anura</taxon>
        <taxon>Pelobatoidea</taxon>
        <taxon>Pelobatidae</taxon>
        <taxon>Pelobates</taxon>
    </lineage>
</organism>
<feature type="region of interest" description="Disordered" evidence="2">
    <location>
        <begin position="132"/>
        <end position="193"/>
    </location>
</feature>
<evidence type="ECO:0000256" key="1">
    <source>
        <dbReference type="SAM" id="Coils"/>
    </source>
</evidence>
<name>A0AAD1R6P6_PELCU</name>
<keyword evidence="4" id="KW-1185">Reference proteome</keyword>
<dbReference type="AlphaFoldDB" id="A0AAD1R6P6"/>
<evidence type="ECO:0000313" key="3">
    <source>
        <dbReference type="EMBL" id="CAH2225076.1"/>
    </source>
</evidence>
<proteinExistence type="predicted"/>
<dbReference type="EMBL" id="OW240912">
    <property type="protein sequence ID" value="CAH2225076.1"/>
    <property type="molecule type" value="Genomic_DNA"/>
</dbReference>
<evidence type="ECO:0000256" key="2">
    <source>
        <dbReference type="SAM" id="MobiDB-lite"/>
    </source>
</evidence>
<protein>
    <submittedName>
        <fullName evidence="3">Uncharacterized protein</fullName>
    </submittedName>
</protein>
<gene>
    <name evidence="3" type="ORF">PECUL_23A009348</name>
</gene>
<evidence type="ECO:0000313" key="4">
    <source>
        <dbReference type="Proteomes" id="UP001295444"/>
    </source>
</evidence>
<feature type="coiled-coil region" evidence="1">
    <location>
        <begin position="5"/>
        <end position="32"/>
    </location>
</feature>
<feature type="compositionally biased region" description="Basic and acidic residues" evidence="2">
    <location>
        <begin position="154"/>
        <end position="174"/>
    </location>
</feature>
<keyword evidence="1" id="KW-0175">Coiled coil</keyword>